<dbReference type="Gene3D" id="2.30.30.490">
    <property type="match status" value="1"/>
</dbReference>
<dbReference type="Pfam" id="PF01426">
    <property type="entry name" value="BAH"/>
    <property type="match status" value="1"/>
</dbReference>
<dbReference type="PANTHER" id="PTHR46576:SF1">
    <property type="entry name" value="BROMO ADJACENT HOMOLOGY DOMAIN-CONTAINING 1 PROTEIN"/>
    <property type="match status" value="1"/>
</dbReference>
<dbReference type="PANTHER" id="PTHR46576">
    <property type="entry name" value="BROMO ADJACENT HOMOLOGY DOMAIN-CONTAINING 1 PROTEIN"/>
    <property type="match status" value="1"/>
</dbReference>
<reference evidence="3" key="1">
    <citation type="journal article" date="2015" name="J. Med. Entomol.">
        <title>A Deep Insight Into the Sialotranscriptome of the Chagas Disease Vector, Panstrongylus megistus (Hemiptera: Heteroptera).</title>
        <authorList>
            <person name="Ribeiro J.M."/>
            <person name="Schwarz A."/>
            <person name="Francischetti I.M."/>
        </authorList>
    </citation>
    <scope>NUCLEOTIDE SEQUENCE</scope>
    <source>
        <tissue evidence="3">Salivary glands</tissue>
    </source>
</reference>
<dbReference type="SMART" id="SM00439">
    <property type="entry name" value="BAH"/>
    <property type="match status" value="1"/>
</dbReference>
<dbReference type="GO" id="GO:0003682">
    <property type="term" value="F:chromatin binding"/>
    <property type="evidence" value="ECO:0007669"/>
    <property type="project" value="InterPro"/>
</dbReference>
<feature type="region of interest" description="Disordered" evidence="1">
    <location>
        <begin position="225"/>
        <end position="247"/>
    </location>
</feature>
<feature type="compositionally biased region" description="Pro residues" evidence="1">
    <location>
        <begin position="424"/>
        <end position="434"/>
    </location>
</feature>
<feature type="compositionally biased region" description="Basic and acidic residues" evidence="1">
    <location>
        <begin position="449"/>
        <end position="470"/>
    </location>
</feature>
<dbReference type="PROSITE" id="PS51038">
    <property type="entry name" value="BAH"/>
    <property type="match status" value="1"/>
</dbReference>
<feature type="region of interest" description="Disordered" evidence="1">
    <location>
        <begin position="315"/>
        <end position="388"/>
    </location>
</feature>
<feature type="region of interest" description="Disordered" evidence="1">
    <location>
        <begin position="405"/>
        <end position="479"/>
    </location>
</feature>
<feature type="compositionally biased region" description="Pro residues" evidence="1">
    <location>
        <begin position="105"/>
        <end position="118"/>
    </location>
</feature>
<dbReference type="GO" id="GO:0045892">
    <property type="term" value="P:negative regulation of DNA-templated transcription"/>
    <property type="evidence" value="ECO:0007669"/>
    <property type="project" value="TreeGrafter"/>
</dbReference>
<dbReference type="AlphaFoldDB" id="A0A069DWJ2"/>
<dbReference type="InterPro" id="IPR043151">
    <property type="entry name" value="BAH_sf"/>
</dbReference>
<evidence type="ECO:0000259" key="2">
    <source>
        <dbReference type="PROSITE" id="PS51038"/>
    </source>
</evidence>
<protein>
    <submittedName>
        <fullName evidence="3">Putative vesicle coat complex copii subunit sec31</fullName>
    </submittedName>
</protein>
<dbReference type="GO" id="GO:0031507">
    <property type="term" value="P:heterochromatin formation"/>
    <property type="evidence" value="ECO:0007669"/>
    <property type="project" value="TreeGrafter"/>
</dbReference>
<feature type="compositionally biased region" description="Low complexity" evidence="1">
    <location>
        <begin position="1"/>
        <end position="24"/>
    </location>
</feature>
<feature type="non-terminal residue" evidence="3">
    <location>
        <position position="1"/>
    </location>
</feature>
<accession>A0A069DWJ2</accession>
<proteinExistence type="evidence at transcript level"/>
<feature type="region of interest" description="Disordered" evidence="1">
    <location>
        <begin position="75"/>
        <end position="121"/>
    </location>
</feature>
<sequence length="701" mass="77182">GSPASSGGSESVSSGQQPPSTGQQQPPPEEYRAPLAGYPPPYSYQYLQAPPPPYHTQDCYPAYYHQKYPPSYPARRYWPSPGASSQMVSSEPPYPTQAPLVEPYPHGPPPPAPPPPHPTHYYGYPPGPPAPCYSHSPPGRGPLPPTFMEPPFPTCPCPMQSCPKNVHTGPLTGASKGPGQLVQAQSQQPAVIQQPMEAVQQQVPLQPVVLALPPEPSGAIIGPPSPARGSAGMPPPASPALSSTARNPPAWSPPGLLITAKPDPADDECCRQRLLAEDLEKEAIEKTETSSITPPPVQTVVELPPLSDNTVVLARRARPATKRKSVEMENVEPNNRPTVEIPPAPPVSAASTVATATTTATTAPPPVKRRRSEPAVSQPLEPVVTRRQAKKITKCEALKTLRRTTKPVKPAMVEEKKQLRKKPPPTPPPRPPTPVHHAVVAPKSNGIRQRKEIHVKSKKSKPDCKKENGRRNHGSTIEENPSYLLSTALNRVHPTPKWSNGWSWDGEPFTARVFLTSDDNPVMRKCYPAMRHIEGDVIHPKDCVLLRSGPRKQLPFIAKVAAMWDNPEDGEMMVSLLWYYRPEHTEQGRNPSQPLDEIFASRHKDTNSVACIEDKCYVLTYNEYCRYKKNVCMQEAGIVKPRCSVVPPIEGGHYPREDRLPPGQVASDIVFFCRKVYDFRQRRILKNPPLLNNNYNNTSHN</sequence>
<organism evidence="3">
    <name type="scientific">Panstrongylus megistus</name>
    <dbReference type="NCBI Taxonomy" id="65343"/>
    <lineage>
        <taxon>Eukaryota</taxon>
        <taxon>Metazoa</taxon>
        <taxon>Ecdysozoa</taxon>
        <taxon>Arthropoda</taxon>
        <taxon>Hexapoda</taxon>
        <taxon>Insecta</taxon>
        <taxon>Pterygota</taxon>
        <taxon>Neoptera</taxon>
        <taxon>Paraneoptera</taxon>
        <taxon>Hemiptera</taxon>
        <taxon>Heteroptera</taxon>
        <taxon>Panheteroptera</taxon>
        <taxon>Cimicomorpha</taxon>
        <taxon>Reduviidae</taxon>
        <taxon>Triatominae</taxon>
        <taxon>Panstrongylus</taxon>
    </lineage>
</organism>
<dbReference type="GO" id="GO:0000976">
    <property type="term" value="F:transcription cis-regulatory region binding"/>
    <property type="evidence" value="ECO:0007669"/>
    <property type="project" value="TreeGrafter"/>
</dbReference>
<dbReference type="EMBL" id="GBGD01000678">
    <property type="protein sequence ID" value="JAC88211.1"/>
    <property type="molecule type" value="mRNA"/>
</dbReference>
<evidence type="ECO:0000256" key="1">
    <source>
        <dbReference type="SAM" id="MobiDB-lite"/>
    </source>
</evidence>
<name>A0A069DWJ2_9HEMI</name>
<feature type="domain" description="BAH" evidence="2">
    <location>
        <begin position="536"/>
        <end position="688"/>
    </location>
</feature>
<feature type="region of interest" description="Disordered" evidence="1">
    <location>
        <begin position="1"/>
        <end position="50"/>
    </location>
</feature>
<dbReference type="InterPro" id="IPR001025">
    <property type="entry name" value="BAH_dom"/>
</dbReference>
<evidence type="ECO:0000313" key="3">
    <source>
        <dbReference type="EMBL" id="JAC88211.1"/>
    </source>
</evidence>
<feature type="compositionally biased region" description="Low complexity" evidence="1">
    <location>
        <begin position="347"/>
        <end position="362"/>
    </location>
</feature>
<dbReference type="GO" id="GO:0005677">
    <property type="term" value="C:chromatin silencing complex"/>
    <property type="evidence" value="ECO:0007669"/>
    <property type="project" value="TreeGrafter"/>
</dbReference>
<dbReference type="InterPro" id="IPR053032">
    <property type="entry name" value="BAH_domain-containing"/>
</dbReference>